<evidence type="ECO:0000256" key="1">
    <source>
        <dbReference type="SAM" id="MobiDB-lite"/>
    </source>
</evidence>
<dbReference type="AlphaFoldDB" id="A0A444B733"/>
<proteinExistence type="predicted"/>
<evidence type="ECO:0000313" key="3">
    <source>
        <dbReference type="Proteomes" id="UP000288711"/>
    </source>
</evidence>
<keyword evidence="3" id="KW-1185">Reference proteome</keyword>
<feature type="compositionally biased region" description="Basic and acidic residues" evidence="1">
    <location>
        <begin position="9"/>
        <end position="24"/>
    </location>
</feature>
<reference evidence="2 3" key="1">
    <citation type="journal article" date="2009" name="Int. J. Syst. Evol. Microbiol.">
        <title>Janibacter hoylei sp. nov., Bacillus isronensis sp. nov. and Bacillus aryabhattai sp. nov., isolated from cryotubes used for collecting air from the upper atmosphere.</title>
        <authorList>
            <person name="Shivaji S."/>
            <person name="Chaturvedi P."/>
            <person name="Begum Z."/>
            <person name="Pindi P.K."/>
            <person name="Manorama R."/>
            <person name="Padmanaban D.A."/>
            <person name="Shouche Y.S."/>
            <person name="Pawar S."/>
            <person name="Vaishampayan P."/>
            <person name="Dutt C.B."/>
            <person name="Datta G.N."/>
            <person name="Manchanda R.K."/>
            <person name="Rao U.R."/>
            <person name="Bhargava P.M."/>
            <person name="Narlikar J.V."/>
        </authorList>
    </citation>
    <scope>NUCLEOTIDE SEQUENCE [LARGE SCALE GENOMIC DNA]</scope>
    <source>
        <strain evidence="2 3">PVAS-1</strain>
    </source>
</reference>
<dbReference type="EMBL" id="PIPF01000005">
    <property type="protein sequence ID" value="RWU84236.1"/>
    <property type="molecule type" value="Genomic_DNA"/>
</dbReference>
<organism evidence="2 3">
    <name type="scientific">Janibacter hoylei PVAS-1</name>
    <dbReference type="NCBI Taxonomy" id="1210046"/>
    <lineage>
        <taxon>Bacteria</taxon>
        <taxon>Bacillati</taxon>
        <taxon>Actinomycetota</taxon>
        <taxon>Actinomycetes</taxon>
        <taxon>Micrococcales</taxon>
        <taxon>Intrasporangiaceae</taxon>
        <taxon>Janibacter</taxon>
    </lineage>
</organism>
<sequence length="59" mass="6540">MGQGSESRGAADEARLTKEAREWLHSQPGYRPGMKQMTATHTDEDIAAAKQGHREDESQ</sequence>
<protein>
    <submittedName>
        <fullName evidence="2">Uncharacterized protein</fullName>
    </submittedName>
</protein>
<feature type="region of interest" description="Disordered" evidence="1">
    <location>
        <begin position="1"/>
        <end position="59"/>
    </location>
</feature>
<comment type="caution">
    <text evidence="2">The sequence shown here is derived from an EMBL/GenBank/DDBJ whole genome shotgun (WGS) entry which is preliminary data.</text>
</comment>
<gene>
    <name evidence="2" type="ORF">CWN80_05250</name>
</gene>
<evidence type="ECO:0000313" key="2">
    <source>
        <dbReference type="EMBL" id="RWU84236.1"/>
    </source>
</evidence>
<dbReference type="Proteomes" id="UP000288711">
    <property type="component" value="Unassembled WGS sequence"/>
</dbReference>
<accession>A0A444B733</accession>
<name>A0A444B733_9MICO</name>
<dbReference type="RefSeq" id="WP_040881499.1">
    <property type="nucleotide sequence ID" value="NZ_ALWX01000060.1"/>
</dbReference>